<feature type="transmembrane region" description="Helical" evidence="7">
    <location>
        <begin position="370"/>
        <end position="389"/>
    </location>
</feature>
<evidence type="ECO:0000313" key="8">
    <source>
        <dbReference type="EMBL" id="EGJ29680.1"/>
    </source>
</evidence>
<keyword evidence="3" id="KW-1003">Cell membrane</keyword>
<dbReference type="PANTHER" id="PTHR30106:SF1">
    <property type="entry name" value="UPF0324 MEMBRANE PROTEIN FN0533"/>
    <property type="match status" value="1"/>
</dbReference>
<dbReference type="EMBL" id="GL890967">
    <property type="protein sequence ID" value="EGJ29680.1"/>
    <property type="molecule type" value="Genomic_DNA"/>
</dbReference>
<dbReference type="OrthoDB" id="9766798at2"/>
<evidence type="ECO:0000256" key="5">
    <source>
        <dbReference type="ARBA" id="ARBA00022989"/>
    </source>
</evidence>
<keyword evidence="9" id="KW-1185">Reference proteome</keyword>
<feature type="transmembrane region" description="Helical" evidence="7">
    <location>
        <begin position="409"/>
        <end position="431"/>
    </location>
</feature>
<dbReference type="HOGENOM" id="CLU_033541_6_0_3"/>
<comment type="subcellular location">
    <subcellularLocation>
        <location evidence="1">Cell membrane</location>
        <topology evidence="1">Multi-pass membrane protein</topology>
    </subcellularLocation>
</comment>
<feature type="transmembrane region" description="Helical" evidence="7">
    <location>
        <begin position="199"/>
        <end position="219"/>
    </location>
</feature>
<evidence type="ECO:0000256" key="2">
    <source>
        <dbReference type="ARBA" id="ARBA00007977"/>
    </source>
</evidence>
<comment type="similarity">
    <text evidence="2">Belongs to the UPF0324 family.</text>
</comment>
<evidence type="ECO:0000256" key="1">
    <source>
        <dbReference type="ARBA" id="ARBA00004651"/>
    </source>
</evidence>
<sequence length="436" mass="47642">MSQTKWSNFYKLEDWWSVWIGLLLLGTVFSGIITVVPKMPKWKGIDFLSALPWELFPKLALLAIGLCALFTLGNLVMKGKEGRNMIPGFLVIFLLSVLSYILGNSQTAKAINLGYAFWALLIGLIISNTIGTPRWMMPAVRTEYYIKTGLVILGAEILFNRIVEFGPYGLASAWLVTPIVIIFMYLFGTRVLKMQQKSLVMVVATSTSVCGVSAAIAAAAACKAKKNELTLAVGMTLIFTVAMMVIMPLFVKAVGMNELVSGAWLGGTIDSTGAVVAAGETVGEIAGQAAALVKMIQNMLIGVIAFAIALFWVFFIEREPNAPKPQLRELWVRLPKFILGFIAASLLVSFVCIPLMGMDTVKNILSQTKIYRGWLFCIAFLSIGLDSNFRDLGTQLQGGKPMILYLVGQSFNIVLTLAIAWLMLSGIIFPIPELAQ</sequence>
<gene>
    <name evidence="8" type="ORF">LYNGBM3L_61280</name>
</gene>
<feature type="transmembrane region" description="Helical" evidence="7">
    <location>
        <begin position="56"/>
        <end position="77"/>
    </location>
</feature>
<feature type="transmembrane region" description="Helical" evidence="7">
    <location>
        <begin position="15"/>
        <end position="36"/>
    </location>
</feature>
<reference evidence="9" key="1">
    <citation type="journal article" date="2011" name="Proc. Natl. Acad. Sci. U.S.A.">
        <title>Genomic insights into the physiology and ecology of the marine filamentous cyanobacterium Lyngbya majuscula.</title>
        <authorList>
            <person name="Jones A.C."/>
            <person name="Monroe E.A."/>
            <person name="Podell S."/>
            <person name="Hess W.R."/>
            <person name="Klages S."/>
            <person name="Esquenazi E."/>
            <person name="Niessen S."/>
            <person name="Hoover H."/>
            <person name="Rothmann M."/>
            <person name="Lasken R.S."/>
            <person name="Yates J.R.III."/>
            <person name="Reinhardt R."/>
            <person name="Kube M."/>
            <person name="Burkart M.D."/>
            <person name="Allen E.E."/>
            <person name="Dorrestein P.C."/>
            <person name="Gerwick W.H."/>
            <person name="Gerwick L."/>
        </authorList>
    </citation>
    <scope>NUCLEOTIDE SEQUENCE [LARGE SCALE GENOMIC DNA]</scope>
    <source>
        <strain evidence="9">3L</strain>
    </source>
</reference>
<dbReference type="eggNOG" id="COG2855">
    <property type="taxonomic scope" value="Bacteria"/>
</dbReference>
<evidence type="ECO:0000256" key="6">
    <source>
        <dbReference type="ARBA" id="ARBA00023136"/>
    </source>
</evidence>
<keyword evidence="4 7" id="KW-0812">Transmembrane</keyword>
<feature type="transmembrane region" description="Helical" evidence="7">
    <location>
        <begin position="337"/>
        <end position="358"/>
    </location>
</feature>
<dbReference type="Proteomes" id="UP000003959">
    <property type="component" value="Unassembled WGS sequence"/>
</dbReference>
<proteinExistence type="inferred from homology"/>
<dbReference type="RefSeq" id="WP_008189037.1">
    <property type="nucleotide sequence ID" value="NZ_GL890967.1"/>
</dbReference>
<feature type="transmembrane region" description="Helical" evidence="7">
    <location>
        <begin position="115"/>
        <end position="132"/>
    </location>
</feature>
<evidence type="ECO:0000256" key="3">
    <source>
        <dbReference type="ARBA" id="ARBA00022475"/>
    </source>
</evidence>
<feature type="transmembrane region" description="Helical" evidence="7">
    <location>
        <begin position="168"/>
        <end position="187"/>
    </location>
</feature>
<dbReference type="InterPro" id="IPR018383">
    <property type="entry name" value="UPF0324_pro"/>
</dbReference>
<dbReference type="Pfam" id="PF03601">
    <property type="entry name" value="Cons_hypoth698"/>
    <property type="match status" value="1"/>
</dbReference>
<keyword evidence="5 7" id="KW-1133">Transmembrane helix</keyword>
<name>F4Y090_9CYAN</name>
<organism evidence="8 9">
    <name type="scientific">Moorena producens 3L</name>
    <dbReference type="NCBI Taxonomy" id="489825"/>
    <lineage>
        <taxon>Bacteria</taxon>
        <taxon>Bacillati</taxon>
        <taxon>Cyanobacteriota</taxon>
        <taxon>Cyanophyceae</taxon>
        <taxon>Coleofasciculales</taxon>
        <taxon>Coleofasciculaceae</taxon>
        <taxon>Moorena</taxon>
    </lineage>
</organism>
<dbReference type="AlphaFoldDB" id="F4Y090"/>
<accession>F4Y090</accession>
<feature type="transmembrane region" description="Helical" evidence="7">
    <location>
        <begin position="299"/>
        <end position="317"/>
    </location>
</feature>
<evidence type="ECO:0000256" key="7">
    <source>
        <dbReference type="SAM" id="Phobius"/>
    </source>
</evidence>
<dbReference type="PANTHER" id="PTHR30106">
    <property type="entry name" value="INNER MEMBRANE PROTEIN YEIH-RELATED"/>
    <property type="match status" value="1"/>
</dbReference>
<feature type="transmembrane region" description="Helical" evidence="7">
    <location>
        <begin position="231"/>
        <end position="251"/>
    </location>
</feature>
<dbReference type="GO" id="GO:0005886">
    <property type="term" value="C:plasma membrane"/>
    <property type="evidence" value="ECO:0007669"/>
    <property type="project" value="UniProtKB-SubCell"/>
</dbReference>
<evidence type="ECO:0000313" key="9">
    <source>
        <dbReference type="Proteomes" id="UP000003959"/>
    </source>
</evidence>
<evidence type="ECO:0000256" key="4">
    <source>
        <dbReference type="ARBA" id="ARBA00022692"/>
    </source>
</evidence>
<feature type="transmembrane region" description="Helical" evidence="7">
    <location>
        <begin position="84"/>
        <end position="103"/>
    </location>
</feature>
<keyword evidence="6 7" id="KW-0472">Membrane</keyword>
<protein>
    <submittedName>
        <fullName evidence="8">Putative membrane protein</fullName>
    </submittedName>
</protein>